<gene>
    <name evidence="1" type="ORF">GH811_15560</name>
</gene>
<evidence type="ECO:0000313" key="2">
    <source>
        <dbReference type="Proteomes" id="UP000622405"/>
    </source>
</evidence>
<dbReference type="EMBL" id="WJBE01000019">
    <property type="protein sequence ID" value="MBC3901034.1"/>
    <property type="molecule type" value="Genomic_DNA"/>
</dbReference>
<sequence>METIKSEYLDYFESYAAQHPEITAEDAAIMADPWDVNEDMLLGYVLSLLI</sequence>
<proteinExistence type="predicted"/>
<dbReference type="RefSeq" id="WP_156913252.1">
    <property type="nucleotide sequence ID" value="NZ_WJBE01000019.1"/>
</dbReference>
<name>A0ABR6Z0Y9_9FIRM</name>
<accession>A0ABR6Z0Y9</accession>
<comment type="caution">
    <text evidence="1">The sequence shown here is derived from an EMBL/GenBank/DDBJ whole genome shotgun (WGS) entry which is preliminary data.</text>
</comment>
<protein>
    <submittedName>
        <fullName evidence="1">Uncharacterized protein</fullName>
    </submittedName>
</protein>
<dbReference type="Proteomes" id="UP000622405">
    <property type="component" value="Unassembled WGS sequence"/>
</dbReference>
<reference evidence="1 2" key="1">
    <citation type="journal article" date="2020" name="mSystems">
        <title>Defining Genomic and Predicted Metabolic Features of the Acetobacterium Genus.</title>
        <authorList>
            <person name="Ross D.E."/>
            <person name="Marshall C.W."/>
            <person name="Gulliver D."/>
            <person name="May H.D."/>
            <person name="Norman R.S."/>
        </authorList>
    </citation>
    <scope>NUCLEOTIDE SEQUENCE [LARGE SCALE GENOMIC DNA]</scope>
    <source>
        <strain evidence="1 2">DSM 4132</strain>
    </source>
</reference>
<organism evidence="1 2">
    <name type="scientific">Acetobacterium malicum</name>
    <dbReference type="NCBI Taxonomy" id="52692"/>
    <lineage>
        <taxon>Bacteria</taxon>
        <taxon>Bacillati</taxon>
        <taxon>Bacillota</taxon>
        <taxon>Clostridia</taxon>
        <taxon>Eubacteriales</taxon>
        <taxon>Eubacteriaceae</taxon>
        <taxon>Acetobacterium</taxon>
    </lineage>
</organism>
<keyword evidence="2" id="KW-1185">Reference proteome</keyword>
<evidence type="ECO:0000313" key="1">
    <source>
        <dbReference type="EMBL" id="MBC3901034.1"/>
    </source>
</evidence>